<dbReference type="InterPro" id="IPR006015">
    <property type="entry name" value="Universal_stress_UspA"/>
</dbReference>
<sequence>MFERVLYPVEFTEVSITCARALRELKRYGTREITLFHALEYDSAKLIEGGIVDVDKFISNLKEKAERKLEDVVKDLSMDFRKVSAKIIATLDPTLEIAKIENNFDLLVIPSSSRSPSFLGKTAEKIVRNSGIPCLVVKSRPDAGKSYYELVLRNMFEKPVFVVEKTSKDIAKILESLKQFGLKKVILARIADLEEALEGKVSKEEMIHPLVPIPRIVEILSEYWENEKAELEKIRRHLDVKGISSETSVSFGSLEKYLEKISKLEGFSLVICGKQIFDKALKVADAVFVLN</sequence>
<dbReference type="InterPro" id="IPR014729">
    <property type="entry name" value="Rossmann-like_a/b/a_fold"/>
</dbReference>
<dbReference type="EMBL" id="DSYZ01000114">
    <property type="protein sequence ID" value="HGT83271.1"/>
    <property type="molecule type" value="Genomic_DNA"/>
</dbReference>
<dbReference type="SUPFAM" id="SSF52402">
    <property type="entry name" value="Adenine nucleotide alpha hydrolases-like"/>
    <property type="match status" value="1"/>
</dbReference>
<comment type="similarity">
    <text evidence="1">Belongs to the universal stress protein A family.</text>
</comment>
<protein>
    <submittedName>
        <fullName evidence="3">Universal stress protein</fullName>
    </submittedName>
</protein>
<evidence type="ECO:0000256" key="1">
    <source>
        <dbReference type="ARBA" id="ARBA00008791"/>
    </source>
</evidence>
<dbReference type="PANTHER" id="PTHR46268">
    <property type="entry name" value="STRESS RESPONSE PROTEIN NHAX"/>
    <property type="match status" value="1"/>
</dbReference>
<gene>
    <name evidence="3" type="ORF">ENT52_06045</name>
</gene>
<dbReference type="PANTHER" id="PTHR46268:SF6">
    <property type="entry name" value="UNIVERSAL STRESS PROTEIN UP12"/>
    <property type="match status" value="1"/>
</dbReference>
<organism evidence="3">
    <name type="scientific">Archaeoglobus fulgidus</name>
    <dbReference type="NCBI Taxonomy" id="2234"/>
    <lineage>
        <taxon>Archaea</taxon>
        <taxon>Methanobacteriati</taxon>
        <taxon>Methanobacteriota</taxon>
        <taxon>Archaeoglobi</taxon>
        <taxon>Archaeoglobales</taxon>
        <taxon>Archaeoglobaceae</taxon>
        <taxon>Archaeoglobus</taxon>
    </lineage>
</organism>
<comment type="caution">
    <text evidence="3">The sequence shown here is derived from an EMBL/GenBank/DDBJ whole genome shotgun (WGS) entry which is preliminary data.</text>
</comment>
<feature type="domain" description="UspA" evidence="2">
    <location>
        <begin position="1"/>
        <end position="138"/>
    </location>
</feature>
<evidence type="ECO:0000259" key="2">
    <source>
        <dbReference type="Pfam" id="PF00582"/>
    </source>
</evidence>
<accession>A0A7J3M327</accession>
<dbReference type="InterPro" id="IPR006016">
    <property type="entry name" value="UspA"/>
</dbReference>
<dbReference type="CDD" id="cd00293">
    <property type="entry name" value="USP-like"/>
    <property type="match status" value="1"/>
</dbReference>
<dbReference type="PRINTS" id="PR01438">
    <property type="entry name" value="UNVRSLSTRESS"/>
</dbReference>
<dbReference type="Pfam" id="PF00582">
    <property type="entry name" value="Usp"/>
    <property type="match status" value="1"/>
</dbReference>
<dbReference type="AlphaFoldDB" id="A0A7J3M327"/>
<dbReference type="Gene3D" id="3.40.50.620">
    <property type="entry name" value="HUPs"/>
    <property type="match status" value="1"/>
</dbReference>
<proteinExistence type="inferred from homology"/>
<name>A0A7J3M327_ARCFL</name>
<evidence type="ECO:0000313" key="3">
    <source>
        <dbReference type="EMBL" id="HGT83271.1"/>
    </source>
</evidence>
<reference evidence="3" key="1">
    <citation type="journal article" date="2020" name="mSystems">
        <title>Genome- and Community-Level Interaction Insights into Carbon Utilization and Element Cycling Functions of Hydrothermarchaeota in Hydrothermal Sediment.</title>
        <authorList>
            <person name="Zhou Z."/>
            <person name="Liu Y."/>
            <person name="Xu W."/>
            <person name="Pan J."/>
            <person name="Luo Z.H."/>
            <person name="Li M."/>
        </authorList>
    </citation>
    <scope>NUCLEOTIDE SEQUENCE [LARGE SCALE GENOMIC DNA]</scope>
    <source>
        <strain evidence="3">SpSt-587</strain>
    </source>
</reference>